<dbReference type="GeneID" id="36838634"/>
<dbReference type="Pfam" id="PF18320">
    <property type="entry name" value="Csc2"/>
    <property type="match status" value="1"/>
</dbReference>
<organism evidence="1 2">
    <name type="scientific">Acidianus sulfidivorans JP7</name>
    <dbReference type="NCBI Taxonomy" id="619593"/>
    <lineage>
        <taxon>Archaea</taxon>
        <taxon>Thermoproteota</taxon>
        <taxon>Thermoprotei</taxon>
        <taxon>Sulfolobales</taxon>
        <taxon>Sulfolobaceae</taxon>
        <taxon>Acidianus</taxon>
    </lineage>
</organism>
<evidence type="ECO:0000313" key="1">
    <source>
        <dbReference type="EMBL" id="AWR98125.1"/>
    </source>
</evidence>
<accession>A0A2U9IQ36</accession>
<evidence type="ECO:0000313" key="2">
    <source>
        <dbReference type="Proteomes" id="UP000248410"/>
    </source>
</evidence>
<dbReference type="EMBL" id="CP029288">
    <property type="protein sequence ID" value="AWR98125.1"/>
    <property type="molecule type" value="Genomic_DNA"/>
</dbReference>
<sequence>MSNTQDIFKSIFGIEYDKVKQFFSDLSSPNKVNAVPQGRVINVYVLLRANNELLIRHEGREDIPLATIEGEKYPIILYEKIQSAFRRKELELLRNHYSQHKKEVDAIRGKNDDWFCALRPTASTKNPQEEKVGGQCRECPDCMTFGFAVAKRSEGQLEYNVKSRIEGDLFIATTPLSKSVIIRTFNAVDDITKTTIIGGKEEEEGRTGALFRYSLVREVTIFVGKIVMKDIGINDFLLKLATLSVVQKIGGRTTHFGNVEVIIPAILFSTYEVSSSYDLFTAIKGMENLKGIVDKIHSHLNEVKKGVLVTSDDFAKIIRQQLFDDNGSVSDEIVKGAWTEAKNFKASIEEFIKQNQKQDQGK</sequence>
<dbReference type="NCBIfam" id="TIGR03157">
    <property type="entry name" value="cas_Csc2"/>
    <property type="match status" value="1"/>
</dbReference>
<dbReference type="Proteomes" id="UP000248410">
    <property type="component" value="Chromosome"/>
</dbReference>
<name>A0A2U9IQ36_9CREN</name>
<proteinExistence type="predicted"/>
<keyword evidence="2" id="KW-1185">Reference proteome</keyword>
<reference evidence="1 2" key="1">
    <citation type="submission" date="2018-05" db="EMBL/GenBank/DDBJ databases">
        <title>Complete Genome Sequences of Extremely Thermoacidophilic, Metal-Mobilizing Type-Strain Members of the Archaeal Family Sulfolobaceae: Acidianus brierleyi DSM-1651T, Acidianus sulfidivorans DSM-18786T, Metallosphaera hakonensis DSM-7519T, and Metallosphaera prunae DSM-10039T.</title>
        <authorList>
            <person name="Counts J.A."/>
            <person name="Kelly R.M."/>
        </authorList>
    </citation>
    <scope>NUCLEOTIDE SEQUENCE [LARGE SCALE GENOMIC DNA]</scope>
    <source>
        <strain evidence="1 2">JP7</strain>
    </source>
</reference>
<dbReference type="KEGG" id="asul:DFR86_11655"/>
<dbReference type="AlphaFoldDB" id="A0A2U9IQ36"/>
<dbReference type="RefSeq" id="WP_110381015.1">
    <property type="nucleotide sequence ID" value="NZ_CP029288.2"/>
</dbReference>
<dbReference type="InterPro" id="IPR017574">
    <property type="entry name" value="CRISPR-assoc_prot_Cas7/Csc2"/>
</dbReference>
<protein>
    <submittedName>
        <fullName evidence="1">Type I-D CRISPR-associated protein Cas7/Csc2</fullName>
    </submittedName>
</protein>
<gene>
    <name evidence="1" type="primary">cas7d</name>
    <name evidence="1" type="ORF">DFR86_11655</name>
</gene>
<dbReference type="OrthoDB" id="36159at2157"/>